<dbReference type="InterPro" id="IPR038186">
    <property type="entry name" value="CHAD_dom_sf"/>
</dbReference>
<dbReference type="Pfam" id="PF05235">
    <property type="entry name" value="CHAD"/>
    <property type="match status" value="1"/>
</dbReference>
<dbReference type="PANTHER" id="PTHR39339:SF1">
    <property type="entry name" value="CHAD DOMAIN-CONTAINING PROTEIN"/>
    <property type="match status" value="1"/>
</dbReference>
<feature type="domain" description="CHAD" evidence="2">
    <location>
        <begin position="1"/>
        <end position="254"/>
    </location>
</feature>
<dbReference type="Gene3D" id="1.40.20.10">
    <property type="entry name" value="CHAD domain"/>
    <property type="match status" value="1"/>
</dbReference>
<reference evidence="3 4" key="1">
    <citation type="submission" date="2018-04" db="EMBL/GenBank/DDBJ databases">
        <title>Pseudomonas sp. nov., isolated from mangrove soil.</title>
        <authorList>
            <person name="Chen C."/>
        </authorList>
    </citation>
    <scope>NUCLEOTIDE SEQUENCE [LARGE SCALE GENOMIC DNA]</scope>
    <source>
        <strain evidence="3 4">TC-11</strain>
    </source>
</reference>
<name>A0A2T5P793_9PSED</name>
<feature type="coiled-coil region" evidence="1">
    <location>
        <begin position="227"/>
        <end position="254"/>
    </location>
</feature>
<dbReference type="Proteomes" id="UP000244064">
    <property type="component" value="Unassembled WGS sequence"/>
</dbReference>
<keyword evidence="4" id="KW-1185">Reference proteome</keyword>
<keyword evidence="1" id="KW-0175">Coiled coil</keyword>
<evidence type="ECO:0000313" key="4">
    <source>
        <dbReference type="Proteomes" id="UP000244064"/>
    </source>
</evidence>
<dbReference type="EMBL" id="QASN01000020">
    <property type="protein sequence ID" value="PTU73628.1"/>
    <property type="molecule type" value="Genomic_DNA"/>
</dbReference>
<dbReference type="PROSITE" id="PS51708">
    <property type="entry name" value="CHAD"/>
    <property type="match status" value="1"/>
</dbReference>
<dbReference type="AlphaFoldDB" id="A0A2T5P793"/>
<proteinExistence type="predicted"/>
<evidence type="ECO:0000259" key="2">
    <source>
        <dbReference type="PROSITE" id="PS51708"/>
    </source>
</evidence>
<accession>A0A2T5P793</accession>
<evidence type="ECO:0000256" key="1">
    <source>
        <dbReference type="SAM" id="Coils"/>
    </source>
</evidence>
<dbReference type="SMART" id="SM00880">
    <property type="entry name" value="CHAD"/>
    <property type="match status" value="1"/>
</dbReference>
<protein>
    <submittedName>
        <fullName evidence="3">Metal-chelation protein CHAD</fullName>
    </submittedName>
</protein>
<comment type="caution">
    <text evidence="3">The sequence shown here is derived from an EMBL/GenBank/DDBJ whole genome shotgun (WGS) entry which is preliminary data.</text>
</comment>
<dbReference type="OrthoDB" id="8587394at2"/>
<organism evidence="3 4">
    <name type="scientific">Pseudomonas mangrovi</name>
    <dbReference type="NCBI Taxonomy" id="2161748"/>
    <lineage>
        <taxon>Bacteria</taxon>
        <taxon>Pseudomonadati</taxon>
        <taxon>Pseudomonadota</taxon>
        <taxon>Gammaproteobacteria</taxon>
        <taxon>Pseudomonadales</taxon>
        <taxon>Pseudomonadaceae</taxon>
        <taxon>Pseudomonas</taxon>
    </lineage>
</organism>
<evidence type="ECO:0000313" key="3">
    <source>
        <dbReference type="EMBL" id="PTU73628.1"/>
    </source>
</evidence>
<dbReference type="PANTHER" id="PTHR39339">
    <property type="entry name" value="SLR1444 PROTEIN"/>
    <property type="match status" value="1"/>
</dbReference>
<dbReference type="RefSeq" id="WP_108108072.1">
    <property type="nucleotide sequence ID" value="NZ_QASN01000020.1"/>
</dbReference>
<dbReference type="InterPro" id="IPR007899">
    <property type="entry name" value="CHAD_dom"/>
</dbReference>
<gene>
    <name evidence="3" type="ORF">DBO85_15050</name>
</gene>
<sequence length="254" mass="29134">MSSRVDSLVASGLGLEVRLQACLARLRADTDSEALHDLRIALRRLRSLLRPLRKLESVAELDRAAQAVGRLSSPMRDAEVLHAELSKRGQAQLLAVHDLHLREKYAQLLVAPELARLQQLLGQWPDNLREQQRAGELARLDRRIRRYLRKQQRKLCDALADPAHDRHRLRLLIKRLRYADEAYPDLSRMHADLRGKLKAAQSALGDWHDRWQWLLRLAADPQLAPMQAAWEVELVKAERQADQALEALRRALSA</sequence>